<accession>A0A7G3B781</accession>
<keyword evidence="1" id="KW-0472">Membrane</keyword>
<evidence type="ECO:0000256" key="1">
    <source>
        <dbReference type="SAM" id="Phobius"/>
    </source>
</evidence>
<dbReference type="EMBL" id="GITU01011784">
    <property type="protein sequence ID" value="MBC1180487.1"/>
    <property type="molecule type" value="Transcribed_RNA"/>
</dbReference>
<protein>
    <submittedName>
        <fullName evidence="2">Uncharacterized protein</fullName>
    </submittedName>
</protein>
<organism evidence="2">
    <name type="scientific">Lutzomyia longipalpis</name>
    <name type="common">Sand fly</name>
    <dbReference type="NCBI Taxonomy" id="7200"/>
    <lineage>
        <taxon>Eukaryota</taxon>
        <taxon>Metazoa</taxon>
        <taxon>Ecdysozoa</taxon>
        <taxon>Arthropoda</taxon>
        <taxon>Hexapoda</taxon>
        <taxon>Insecta</taxon>
        <taxon>Pterygota</taxon>
        <taxon>Neoptera</taxon>
        <taxon>Endopterygota</taxon>
        <taxon>Diptera</taxon>
        <taxon>Nematocera</taxon>
        <taxon>Psychodoidea</taxon>
        <taxon>Psychodidae</taxon>
        <taxon>Lutzomyia</taxon>
        <taxon>Lutzomyia</taxon>
    </lineage>
</organism>
<keyword evidence="1" id="KW-0812">Transmembrane</keyword>
<sequence>MVFGMLSMRYSCMALSPSLVLLACFFLVLNGNILQLIHPYSSSSTHGEFGLWKVSLENLGKSPFFSGEVEVQVFFSLGTFPTLGCVLVRNY</sequence>
<dbReference type="AlphaFoldDB" id="A0A7G3B781"/>
<keyword evidence="1" id="KW-1133">Transmembrane helix</keyword>
<name>A0A7G3B781_LUTLO</name>
<feature type="transmembrane region" description="Helical" evidence="1">
    <location>
        <begin position="71"/>
        <end position="88"/>
    </location>
</feature>
<reference evidence="2" key="1">
    <citation type="journal article" date="2020" name="BMC">
        <title>Leishmania infection induces a limited differential gene expression in the sand fly midgut.</title>
        <authorList>
            <person name="Coutinho-Abreu I.V."/>
            <person name="Serafim T.D."/>
            <person name="Meneses C."/>
            <person name="Kamhawi S."/>
            <person name="Oliveira F."/>
            <person name="Valenzuela J.G."/>
        </authorList>
    </citation>
    <scope>NUCLEOTIDE SEQUENCE</scope>
    <source>
        <strain evidence="2">Jacobina</strain>
        <tissue evidence="2">Midgut</tissue>
    </source>
</reference>
<proteinExistence type="predicted"/>
<evidence type="ECO:0000313" key="2">
    <source>
        <dbReference type="EMBL" id="MBC1180487.1"/>
    </source>
</evidence>